<dbReference type="Gene3D" id="3.40.50.720">
    <property type="entry name" value="NAD(P)-binding Rossmann-like Domain"/>
    <property type="match status" value="1"/>
</dbReference>
<comment type="caution">
    <text evidence="2">The sequence shown here is derived from an EMBL/GenBank/DDBJ whole genome shotgun (WGS) entry which is preliminary data.</text>
</comment>
<name>A0AAW0QGE1_9PEZI</name>
<dbReference type="AlphaFoldDB" id="A0AAW0QGE1"/>
<dbReference type="InterPro" id="IPR002347">
    <property type="entry name" value="SDR_fam"/>
</dbReference>
<keyword evidence="3" id="KW-1185">Reference proteome</keyword>
<evidence type="ECO:0000313" key="3">
    <source>
        <dbReference type="Proteomes" id="UP001392437"/>
    </source>
</evidence>
<keyword evidence="1" id="KW-0560">Oxidoreductase</keyword>
<evidence type="ECO:0000256" key="1">
    <source>
        <dbReference type="ARBA" id="ARBA00023002"/>
    </source>
</evidence>
<gene>
    <name evidence="2" type="ORF">PG999_012166</name>
</gene>
<dbReference type="Proteomes" id="UP001392437">
    <property type="component" value="Unassembled WGS sequence"/>
</dbReference>
<dbReference type="SUPFAM" id="SSF51735">
    <property type="entry name" value="NAD(P)-binding Rossmann-fold domains"/>
    <property type="match status" value="1"/>
</dbReference>
<proteinExistence type="predicted"/>
<sequence length="334" mass="36849">MAQKYDISPEKEGSKLQFFRRQFLETPKPVKPGEVDLTGKTALVTGCNGGVGLECCRQLRALGLSRLILAVRDTDKGQRAVDDLAKAPHPHSTMEVWKLDMSSYESIGLLVERAKSLDRIDIVVLNAAITRLNWTCNQATGHEENIQVNYLSTMLLTTQLLPVLKSKIPVQAGPSRLVIVTSDAAAWTTFPEQDEDPLLPALDKPGKIDMTNRHFTSKLMQLFFLQELANRVPPTTAIITATTPGLVHSTMSTRDLQGTVAGFFSRIALRLIGYSPEVGARQLVDASAETPSPIVYQPKGKLISERLWRETMLELSFANVEDIIRQAGNIDGNN</sequence>
<dbReference type="PANTHER" id="PTHR43157">
    <property type="entry name" value="PHOSPHATIDYLINOSITOL-GLYCAN BIOSYNTHESIS CLASS F PROTEIN-RELATED"/>
    <property type="match status" value="1"/>
</dbReference>
<evidence type="ECO:0000313" key="2">
    <source>
        <dbReference type="EMBL" id="KAK8101792.1"/>
    </source>
</evidence>
<protein>
    <submittedName>
        <fullName evidence="2">Short-chain dehydrogenase</fullName>
    </submittedName>
</protein>
<dbReference type="EMBL" id="JAQQWP010000009">
    <property type="protein sequence ID" value="KAK8101792.1"/>
    <property type="molecule type" value="Genomic_DNA"/>
</dbReference>
<dbReference type="GO" id="GO:0016491">
    <property type="term" value="F:oxidoreductase activity"/>
    <property type="evidence" value="ECO:0007669"/>
    <property type="project" value="UniProtKB-KW"/>
</dbReference>
<reference evidence="2 3" key="1">
    <citation type="submission" date="2023-01" db="EMBL/GenBank/DDBJ databases">
        <title>Analysis of 21 Apiospora genomes using comparative genomics revels a genus with tremendous synthesis potential of carbohydrate active enzymes and secondary metabolites.</title>
        <authorList>
            <person name="Sorensen T."/>
        </authorList>
    </citation>
    <scope>NUCLEOTIDE SEQUENCE [LARGE SCALE GENOMIC DNA]</scope>
    <source>
        <strain evidence="2 3">CBS 117206</strain>
    </source>
</reference>
<dbReference type="PRINTS" id="PR00081">
    <property type="entry name" value="GDHRDH"/>
</dbReference>
<dbReference type="PANTHER" id="PTHR43157:SF31">
    <property type="entry name" value="PHOSPHATIDYLINOSITOL-GLYCAN BIOSYNTHESIS CLASS F PROTEIN"/>
    <property type="match status" value="1"/>
</dbReference>
<dbReference type="Pfam" id="PF00106">
    <property type="entry name" value="adh_short"/>
    <property type="match status" value="1"/>
</dbReference>
<organism evidence="2 3">
    <name type="scientific">Apiospora kogelbergensis</name>
    <dbReference type="NCBI Taxonomy" id="1337665"/>
    <lineage>
        <taxon>Eukaryota</taxon>
        <taxon>Fungi</taxon>
        <taxon>Dikarya</taxon>
        <taxon>Ascomycota</taxon>
        <taxon>Pezizomycotina</taxon>
        <taxon>Sordariomycetes</taxon>
        <taxon>Xylariomycetidae</taxon>
        <taxon>Amphisphaeriales</taxon>
        <taxon>Apiosporaceae</taxon>
        <taxon>Apiospora</taxon>
    </lineage>
</organism>
<accession>A0AAW0QGE1</accession>
<dbReference type="InterPro" id="IPR036291">
    <property type="entry name" value="NAD(P)-bd_dom_sf"/>
</dbReference>